<accession>A0AB73H2H1</accession>
<dbReference type="AlphaFoldDB" id="A0AB73H2H1"/>
<sequence length="36" mass="3781">MHDVKCDFTPDAVYAGLRAAGMVRTTQNGTACAVPL</sequence>
<reference evidence="1" key="1">
    <citation type="submission" date="2020-08" db="EMBL/GenBank/DDBJ databases">
        <title>Studying the diversity of plant-associated saprophytic bacteria and their role in host health and plant-pathogen interactions.</title>
        <authorList>
            <person name="Potnis N."/>
        </authorList>
    </citation>
    <scope>NUCLEOTIDE SEQUENCE</scope>
    <source>
        <strain evidence="1">F21</strain>
    </source>
</reference>
<name>A0AB73H2H1_9XANT</name>
<dbReference type="Proteomes" id="UP000528595">
    <property type="component" value="Unassembled WGS sequence"/>
</dbReference>
<organism evidence="1">
    <name type="scientific">Xanthomonas arboricola</name>
    <dbReference type="NCBI Taxonomy" id="56448"/>
    <lineage>
        <taxon>Bacteria</taxon>
        <taxon>Pseudomonadati</taxon>
        <taxon>Pseudomonadota</taxon>
        <taxon>Gammaproteobacteria</taxon>
        <taxon>Lysobacterales</taxon>
        <taxon>Lysobacteraceae</taxon>
        <taxon>Xanthomonas</taxon>
    </lineage>
</organism>
<evidence type="ECO:0000313" key="1">
    <source>
        <dbReference type="EMBL" id="MBB5671868.1"/>
    </source>
</evidence>
<dbReference type="EMBL" id="JACIIQ010000016">
    <property type="protein sequence ID" value="MBB5671868.1"/>
    <property type="molecule type" value="Genomic_DNA"/>
</dbReference>
<protein>
    <submittedName>
        <fullName evidence="1">Uncharacterized protein</fullName>
    </submittedName>
</protein>
<comment type="caution">
    <text evidence="1">The sequence shown here is derived from an EMBL/GenBank/DDBJ whole genome shotgun (WGS) entry which is preliminary data.</text>
</comment>
<proteinExistence type="predicted"/>
<gene>
    <name evidence="1" type="ORF">FHR65_003453</name>
</gene>